<dbReference type="OMA" id="RMWMDVD"/>
<keyword evidence="4" id="KW-0653">Protein transport</keyword>
<evidence type="ECO:0000256" key="4">
    <source>
        <dbReference type="RuleBase" id="RU365069"/>
    </source>
</evidence>
<evidence type="ECO:0000259" key="6">
    <source>
        <dbReference type="Pfam" id="PF15469"/>
    </source>
</evidence>
<evidence type="ECO:0000256" key="1">
    <source>
        <dbReference type="ARBA" id="ARBA00010578"/>
    </source>
</evidence>
<dbReference type="Pfam" id="PF15469">
    <property type="entry name" value="Sec5"/>
    <property type="match status" value="1"/>
</dbReference>
<comment type="subunit">
    <text evidence="4">Component of the exocyst complex.</text>
</comment>
<dbReference type="InterPro" id="IPR029175">
    <property type="entry name" value="EXOC2/Sec5"/>
</dbReference>
<dbReference type="PANTHER" id="PTHR13043:SF1">
    <property type="entry name" value="EXOCYST COMPLEX COMPONENT 2"/>
    <property type="match status" value="1"/>
</dbReference>
<evidence type="ECO:0000313" key="8">
    <source>
        <dbReference type="Proteomes" id="UP000218811"/>
    </source>
</evidence>
<sequence length="904" mass="100013">MGKLNFDIDDAELLKTYGVSTLSPMKWEEVDYDKDDPLAGSLSATSGDGEPDPLGLGAGIDLRNMDRDTKAAVLVSSKSFNPKAFLSAVHPNATYQDLASGINNLRASIDSRSEAVRVLVEENFNRFVAVKASTDALYAEMQEGLLAEKSEFASKPLKDHLKQAAQKADQVFLPVLENALKAQKLRTTLGVFERSKFFFSLPGSLVESLEAGRYEAAMRDYKKGKFLLESRPGQLLPVGSAKDGQGSASMELQQRRILNKVWGTVEKVMGEMKKQLLAKLQEPTRSIEEQEKTIEILLELNPSDDPIWAYFDAQHKYILQHMQETYTAAVETVRAAHEKTQTEAGDLASLPAALSAQLQICLVALEAKQADSVLPQTGGYEVWQAVLTMVKNVSEVMLSSLPNFWKIAKSFLDGKLKKSPGGTSRRSPTQCRAMALDVVKLYITLLSEFFVFSDSHVQTPPNSTIDTTPPLLPKNSNALATGYQLMKILGEIQDCVNDMNSMEISHETSSSLKGLLESARWKFEDVLVQAWIRDANIFYFLEDWIGSTVDAYTTVYLSKLRAFQKEMTTCAFKIAGGVDLSSSSTMSTSRLAKRKAVAPEFTSKITKAFLDSLCAVLDGLVHLASDESPTVTNAPPVVAEITGVSLSNPLELVDIQNPDNRVLLVVSNIDHLKRSLIPSMAGELGNALGVSIEEDKRTLMNIVQELDRTLFQSYVKPKAATLMGMVRNGVLDPQMDWYETPQPREIRPYIYEVMMFLVGVHAQVSAVAAPLLDRTLHALVEDVAEEALRCFRQVKRFGMGGMLRATLEIEFLHQTLSRYVTPSADQTLADLYTKISQAYARRPGDENLQSHLDGVKKTLGDTRRATGIEFLCFKQTKDKAKDKGASGGSRNRERGREKEREKAT</sequence>
<evidence type="ECO:0000313" key="7">
    <source>
        <dbReference type="EMBL" id="PCH44873.1"/>
    </source>
</evidence>
<dbReference type="GO" id="GO:0006887">
    <property type="term" value="P:exocytosis"/>
    <property type="evidence" value="ECO:0007669"/>
    <property type="project" value="UniProtKB-KW"/>
</dbReference>
<dbReference type="GO" id="GO:0000145">
    <property type="term" value="C:exocyst"/>
    <property type="evidence" value="ECO:0007669"/>
    <property type="project" value="UniProtKB-UniRule"/>
</dbReference>
<keyword evidence="3 4" id="KW-0268">Exocytosis</keyword>
<proteinExistence type="inferred from homology"/>
<dbReference type="OrthoDB" id="26242at2759"/>
<evidence type="ECO:0000256" key="2">
    <source>
        <dbReference type="ARBA" id="ARBA00022448"/>
    </source>
</evidence>
<dbReference type="PANTHER" id="PTHR13043">
    <property type="entry name" value="EXOCYST COMPLEX COMPONENT SEC5"/>
    <property type="match status" value="1"/>
</dbReference>
<dbReference type="GO" id="GO:0006893">
    <property type="term" value="P:Golgi to plasma membrane transport"/>
    <property type="evidence" value="ECO:0007669"/>
    <property type="project" value="UniProtKB-UniRule"/>
</dbReference>
<dbReference type="EMBL" id="KB468168">
    <property type="protein sequence ID" value="PCH44873.1"/>
    <property type="molecule type" value="Genomic_DNA"/>
</dbReference>
<name>A0A2H3JY10_WOLCO</name>
<comment type="function">
    <text evidence="4">Component of the exocyst complex involved in the docking of exocytic vesicles with fusion sites on the plasma membrane.</text>
</comment>
<dbReference type="STRING" id="742152.A0A2H3JY10"/>
<accession>A0A2H3JY10</accession>
<dbReference type="Proteomes" id="UP000218811">
    <property type="component" value="Unassembled WGS sequence"/>
</dbReference>
<dbReference type="AlphaFoldDB" id="A0A2H3JY10"/>
<keyword evidence="2 4" id="KW-0813">Transport</keyword>
<evidence type="ECO:0000256" key="5">
    <source>
        <dbReference type="SAM" id="MobiDB-lite"/>
    </source>
</evidence>
<organism evidence="7 8">
    <name type="scientific">Wolfiporia cocos (strain MD-104)</name>
    <name type="common">Brown rot fungus</name>
    <dbReference type="NCBI Taxonomy" id="742152"/>
    <lineage>
        <taxon>Eukaryota</taxon>
        <taxon>Fungi</taxon>
        <taxon>Dikarya</taxon>
        <taxon>Basidiomycota</taxon>
        <taxon>Agaricomycotina</taxon>
        <taxon>Agaricomycetes</taxon>
        <taxon>Polyporales</taxon>
        <taxon>Phaeolaceae</taxon>
        <taxon>Wolfiporia</taxon>
    </lineage>
</organism>
<reference evidence="7 8" key="1">
    <citation type="journal article" date="2012" name="Science">
        <title>The Paleozoic origin of enzymatic lignin decomposition reconstructed from 31 fungal genomes.</title>
        <authorList>
            <person name="Floudas D."/>
            <person name="Binder M."/>
            <person name="Riley R."/>
            <person name="Barry K."/>
            <person name="Blanchette R.A."/>
            <person name="Henrissat B."/>
            <person name="Martinez A.T."/>
            <person name="Otillar R."/>
            <person name="Spatafora J.W."/>
            <person name="Yadav J.S."/>
            <person name="Aerts A."/>
            <person name="Benoit I."/>
            <person name="Boyd A."/>
            <person name="Carlson A."/>
            <person name="Copeland A."/>
            <person name="Coutinho P.M."/>
            <person name="de Vries R.P."/>
            <person name="Ferreira P."/>
            <person name="Findley K."/>
            <person name="Foster B."/>
            <person name="Gaskell J."/>
            <person name="Glotzer D."/>
            <person name="Gorecki P."/>
            <person name="Heitman J."/>
            <person name="Hesse C."/>
            <person name="Hori C."/>
            <person name="Igarashi K."/>
            <person name="Jurgens J.A."/>
            <person name="Kallen N."/>
            <person name="Kersten P."/>
            <person name="Kohler A."/>
            <person name="Kuees U."/>
            <person name="Kumar T.K.A."/>
            <person name="Kuo A."/>
            <person name="LaButti K."/>
            <person name="Larrondo L.F."/>
            <person name="Lindquist E."/>
            <person name="Ling A."/>
            <person name="Lombard V."/>
            <person name="Lucas S."/>
            <person name="Lundell T."/>
            <person name="Martin R."/>
            <person name="McLaughlin D.J."/>
            <person name="Morgenstern I."/>
            <person name="Morin E."/>
            <person name="Murat C."/>
            <person name="Nagy L.G."/>
            <person name="Nolan M."/>
            <person name="Ohm R.A."/>
            <person name="Patyshakuliyeva A."/>
            <person name="Rokas A."/>
            <person name="Ruiz-Duenas F.J."/>
            <person name="Sabat G."/>
            <person name="Salamov A."/>
            <person name="Samejima M."/>
            <person name="Schmutz J."/>
            <person name="Slot J.C."/>
            <person name="St John F."/>
            <person name="Stenlid J."/>
            <person name="Sun H."/>
            <person name="Sun S."/>
            <person name="Syed K."/>
            <person name="Tsang A."/>
            <person name="Wiebenga A."/>
            <person name="Young D."/>
            <person name="Pisabarro A."/>
            <person name="Eastwood D.C."/>
            <person name="Martin F."/>
            <person name="Cullen D."/>
            <person name="Grigoriev I.V."/>
            <person name="Hibbett D.S."/>
        </authorList>
    </citation>
    <scope>NUCLEOTIDE SEQUENCE [LARGE SCALE GENOMIC DNA]</scope>
    <source>
        <strain evidence="7 8">MD-104</strain>
    </source>
</reference>
<dbReference type="GO" id="GO:0015031">
    <property type="term" value="P:protein transport"/>
    <property type="evidence" value="ECO:0007669"/>
    <property type="project" value="UniProtKB-KW"/>
</dbReference>
<feature type="region of interest" description="Disordered" evidence="5">
    <location>
        <begin position="877"/>
        <end position="904"/>
    </location>
</feature>
<comment type="similarity">
    <text evidence="1 4">Belongs to the SEC5 family.</text>
</comment>
<protein>
    <recommendedName>
        <fullName evidence="4">Exocyst complex component SEC5</fullName>
    </recommendedName>
</protein>
<dbReference type="InterPro" id="IPR039481">
    <property type="entry name" value="EXOC2/Sec5_N_dom"/>
</dbReference>
<gene>
    <name evidence="7" type="ORF">WOLCODRAFT_105808</name>
</gene>
<evidence type="ECO:0000256" key="3">
    <source>
        <dbReference type="ARBA" id="ARBA00022483"/>
    </source>
</evidence>
<keyword evidence="8" id="KW-1185">Reference proteome</keyword>
<feature type="domain" description="Exocyst complex component EXOC2/Sec5 N-terminal" evidence="6">
    <location>
        <begin position="51"/>
        <end position="873"/>
    </location>
</feature>